<name>A0A5P8WBB1_9NOSO</name>
<dbReference type="EMBL" id="CP045227">
    <property type="protein sequence ID" value="QFS50077.1"/>
    <property type="molecule type" value="Genomic_DNA"/>
</dbReference>
<evidence type="ECO:0000313" key="1">
    <source>
        <dbReference type="EMBL" id="QFS50077.1"/>
    </source>
</evidence>
<sequence length="48" mass="5617">MTVVDIALSAFFYSYFIDSVKEFPKIPGFNFFPPFHRAGQLLKFLGRR</sequence>
<dbReference type="Proteomes" id="UP000326678">
    <property type="component" value="Chromosome Gxm2"/>
</dbReference>
<proteinExistence type="predicted"/>
<gene>
    <name evidence="1" type="ORF">GXM_07571</name>
</gene>
<dbReference type="AlphaFoldDB" id="A0A5P8WBB1"/>
<organism evidence="1 2">
    <name type="scientific">Nostoc sphaeroides CCNUC1</name>
    <dbReference type="NCBI Taxonomy" id="2653204"/>
    <lineage>
        <taxon>Bacteria</taxon>
        <taxon>Bacillati</taxon>
        <taxon>Cyanobacteriota</taxon>
        <taxon>Cyanophyceae</taxon>
        <taxon>Nostocales</taxon>
        <taxon>Nostocaceae</taxon>
        <taxon>Nostoc</taxon>
    </lineage>
</organism>
<dbReference type="KEGG" id="nsh:GXM_07571"/>
<protein>
    <submittedName>
        <fullName evidence="1">Uncharacterized protein</fullName>
    </submittedName>
</protein>
<accession>A0A5P8WBB1</accession>
<keyword evidence="2" id="KW-1185">Reference proteome</keyword>
<reference evidence="1 2" key="1">
    <citation type="submission" date="2019-10" db="EMBL/GenBank/DDBJ databases">
        <title>Genomic and transcriptomic insights into the perfect genentic adaptation of a filamentous nitrogen-fixing cyanobacterium to rice fields.</title>
        <authorList>
            <person name="Chen Z."/>
        </authorList>
    </citation>
    <scope>NUCLEOTIDE SEQUENCE [LARGE SCALE GENOMIC DNA]</scope>
    <source>
        <strain evidence="1">CCNUC1</strain>
    </source>
</reference>
<evidence type="ECO:0000313" key="2">
    <source>
        <dbReference type="Proteomes" id="UP000326678"/>
    </source>
</evidence>